<organism evidence="1 2">
    <name type="scientific">Aliterella atlantica CENA595</name>
    <dbReference type="NCBI Taxonomy" id="1618023"/>
    <lineage>
        <taxon>Bacteria</taxon>
        <taxon>Bacillati</taxon>
        <taxon>Cyanobacteriota</taxon>
        <taxon>Cyanophyceae</taxon>
        <taxon>Chroococcidiopsidales</taxon>
        <taxon>Aliterellaceae</taxon>
        <taxon>Aliterella</taxon>
    </lineage>
</organism>
<dbReference type="STRING" id="1618023.UH38_05520"/>
<name>A0A0D8ZVV6_9CYAN</name>
<reference evidence="1 2" key="1">
    <citation type="submission" date="2015-02" db="EMBL/GenBank/DDBJ databases">
        <title>Draft genome of a novel marine cyanobacterium (Chroococcales) isolated from South Atlantic Ocean.</title>
        <authorList>
            <person name="Rigonato J."/>
            <person name="Alvarenga D.O."/>
            <person name="Branco L.H."/>
            <person name="Varani A.M."/>
            <person name="Brandini F.P."/>
            <person name="Fiore M.F."/>
        </authorList>
    </citation>
    <scope>NUCLEOTIDE SEQUENCE [LARGE SCALE GENOMIC DNA]</scope>
    <source>
        <strain evidence="1 2">CENA595</strain>
    </source>
</reference>
<dbReference type="OrthoDB" id="434824at2"/>
<keyword evidence="2" id="KW-1185">Reference proteome</keyword>
<evidence type="ECO:0000313" key="1">
    <source>
        <dbReference type="EMBL" id="KJH72584.1"/>
    </source>
</evidence>
<dbReference type="RefSeq" id="WP_045053644.1">
    <property type="nucleotide sequence ID" value="NZ_CAWMDP010000026.1"/>
</dbReference>
<protein>
    <submittedName>
        <fullName evidence="1">Uncharacterized protein</fullName>
    </submittedName>
</protein>
<dbReference type="Proteomes" id="UP000032452">
    <property type="component" value="Unassembled WGS sequence"/>
</dbReference>
<evidence type="ECO:0000313" key="2">
    <source>
        <dbReference type="Proteomes" id="UP000032452"/>
    </source>
</evidence>
<sequence>MRDKIINKLSDISRTNQLQILQTPEEVAEKLFQYLFELGKGIEYFSLQYQAEDEYSEDEGSQPTFYERRHRYIKSQVQERLSISGEKLKYSDIQYFLSSADGKTYVFFLSPNKNHSGWKQLFSGSRERILNLVFKFYILSQGLSVETINGFEELLLVHSMNLSKSKDALLVWGQNLLTRYNHHNVLTLTLSRKSRLFLLKDHYSTLDGDDVGELLVYKNKKYYFERDRDARRQNSIYFMRFDKDDENFDKFKKTQLYHYQNLMTKLEKFLSECDIAFKPLHFQADHYLENPFIKNIESVESLEIINNTGVDLTESDQQCLKVFLKHQGVNLLTFYNSGKTVSTYEQVEVEGEEDPRWRITEVVPWSKVKLDKKKNYLVFNKLLEEEGGSMAYQKEDALWYPSTEINNKLKVDFYSQLKKRFNYLDRGEFFSTQGINISEFKAVGDVNSALSVLSYTDNKIDKDILRLDTQACTDGKFLDVEDSISCYLRGQEDSKQLEKFCKKHKINISPEFQKILIELGIKNWIEQSLVNSSSGLPITPQSFPKKSFFVINVRSPRNKEAKAVAIEFLYKDGYIYIKNVMRDIQQIIKRFRFLRQRKNSEKLIDDQQYFVDESEQLYISCYTSDFFTPILIGRNGILEEMKNGTLKIFREIKGENSSRLLPLVSYYNAELKPIKRIQNTICLDLQNETFIQYYVPPAKALARSIKRGFRVYHLIGRTYSGESIATSKLVEHPLTALHFSTITQNVLKIGDNSQSSLLQKVAKILIEN</sequence>
<dbReference type="EMBL" id="JYON01000004">
    <property type="protein sequence ID" value="KJH72584.1"/>
    <property type="molecule type" value="Genomic_DNA"/>
</dbReference>
<comment type="caution">
    <text evidence="1">The sequence shown here is derived from an EMBL/GenBank/DDBJ whole genome shotgun (WGS) entry which is preliminary data.</text>
</comment>
<dbReference type="AlphaFoldDB" id="A0A0D8ZVV6"/>
<gene>
    <name evidence="1" type="ORF">UH38_05520</name>
</gene>
<proteinExistence type="predicted"/>
<accession>A0A0D8ZVV6</accession>